<evidence type="ECO:0000313" key="2">
    <source>
        <dbReference type="Proteomes" id="UP000249516"/>
    </source>
</evidence>
<organism evidence="1 2">
    <name type="scientific">Kocuria tytonis</name>
    <dbReference type="NCBI Taxonomy" id="2054280"/>
    <lineage>
        <taxon>Bacteria</taxon>
        <taxon>Bacillati</taxon>
        <taxon>Actinomycetota</taxon>
        <taxon>Actinomycetes</taxon>
        <taxon>Micrococcales</taxon>
        <taxon>Micrococcaceae</taxon>
        <taxon>Kocuria</taxon>
    </lineage>
</organism>
<reference evidence="1 2" key="1">
    <citation type="submission" date="2018-10" db="EMBL/GenBank/DDBJ databases">
        <title>Kocuria tytouropygialis sp. nov., isolated from the uropygial gland of an American barn owl (Tyto furcata).</title>
        <authorList>
            <person name="Braun M.S."/>
            <person name="Wang E."/>
            <person name="Zimmermann S."/>
            <person name="Wagner H."/>
            <person name="Wink M."/>
        </authorList>
    </citation>
    <scope>NUCLEOTIDE SEQUENCE [LARGE SCALE GENOMIC DNA]</scope>
    <source>
        <strain evidence="1 2">442</strain>
    </source>
</reference>
<dbReference type="Proteomes" id="UP000249516">
    <property type="component" value="Unassembled WGS sequence"/>
</dbReference>
<dbReference type="AlphaFoldDB" id="A0A495A5E0"/>
<dbReference type="EMBL" id="PNJG02000002">
    <property type="protein sequence ID" value="RKQ35013.1"/>
    <property type="molecule type" value="Genomic_DNA"/>
</dbReference>
<name>A0A495A5E0_9MICC</name>
<protein>
    <recommendedName>
        <fullName evidence="3">PIN domain-containing protein</fullName>
    </recommendedName>
</protein>
<proteinExistence type="predicted"/>
<dbReference type="RefSeq" id="WP_121030845.1">
    <property type="nucleotide sequence ID" value="NZ_PNJG02000002.1"/>
</dbReference>
<comment type="caution">
    <text evidence="1">The sequence shown here is derived from an EMBL/GenBank/DDBJ whole genome shotgun (WGS) entry which is preliminary data.</text>
</comment>
<evidence type="ECO:0008006" key="3">
    <source>
        <dbReference type="Google" id="ProtNLM"/>
    </source>
</evidence>
<accession>A0A495A5E0</accession>
<sequence length="209" mass="23592">MTTRPIVDAGPALNFFAAGHERLFFTCMGGVSVPETVRDEVLNKAARDRRFQHAQRVVSKLPEQLWHVLPDTMTSDLDQVIVRLERMPMTQRLRTRRDLGETMVIAHAVVAAEKGQEVWILIDEIRGTQVAFAEKRRLERLRHSESSVGALKIMSTEQVLEAAVSRGLIENRGSMRKIYGQLRSLDDGLAPIESTGLLKKELWRVTPPA</sequence>
<evidence type="ECO:0000313" key="1">
    <source>
        <dbReference type="EMBL" id="RKQ35013.1"/>
    </source>
</evidence>
<gene>
    <name evidence="1" type="ORF">C1C97_006970</name>
</gene>
<keyword evidence="2" id="KW-1185">Reference proteome</keyword>
<dbReference type="OrthoDB" id="3216000at2"/>